<dbReference type="EMBL" id="LATL02000360">
    <property type="protein sequence ID" value="KMW69835.1"/>
    <property type="molecule type" value="Genomic_DNA"/>
</dbReference>
<sequence>MNPIDKSQHFHAIYKRTEELIELGGSRLSQETVESILSIARVITEIGKDCDRFRAEIQQQLEPRAKAVSQTETLEKVQEQLSRIIEVSQGGDRPAKTVQDLISSVGKWRENFVSVLHKIEVSEQEARVKEKRLHLDLELKELQNTVLNSSHSNTQKLEILKELLTLENQLQSLQHSFQGAANWKDLEREINQLAEQLKAVQTELETDSDPQKIPSE</sequence>
<dbReference type="RefSeq" id="WP_046277813.1">
    <property type="nucleotide sequence ID" value="NZ_LATL02000065.1"/>
</dbReference>
<keyword evidence="1" id="KW-0175">Coiled coil</keyword>
<dbReference type="Proteomes" id="UP000033607">
    <property type="component" value="Unassembled WGS sequence"/>
</dbReference>
<evidence type="ECO:0000313" key="4">
    <source>
        <dbReference type="Proteomes" id="UP000033607"/>
    </source>
</evidence>
<protein>
    <submittedName>
        <fullName evidence="3">Uncharacterized protein</fullName>
    </submittedName>
</protein>
<name>A0A0J9EWZ1_9CYAN</name>
<accession>A0A0J9EWZ1</accession>
<feature type="coiled-coil region" evidence="1">
    <location>
        <begin position="156"/>
        <end position="203"/>
    </location>
</feature>
<reference evidence="3 4" key="1">
    <citation type="submission" date="2015-06" db="EMBL/GenBank/DDBJ databases">
        <title>Draft genome assembly of filamentous brackish cyanobacterium Limnoraphis robusta strain CS-951.</title>
        <authorList>
            <person name="Willis A."/>
            <person name="Parks M."/>
            <person name="Burford M.A."/>
        </authorList>
    </citation>
    <scope>NUCLEOTIDE SEQUENCE [LARGE SCALE GENOMIC DNA]</scope>
    <source>
        <strain evidence="3 4">CS-951</strain>
    </source>
</reference>
<evidence type="ECO:0000256" key="1">
    <source>
        <dbReference type="SAM" id="Coils"/>
    </source>
</evidence>
<gene>
    <name evidence="3" type="ORF">WN50_32885</name>
    <name evidence="2" type="ORF">WN50_40080</name>
</gene>
<organism evidence="3 4">
    <name type="scientific">Limnoraphis robusta CS-951</name>
    <dbReference type="NCBI Taxonomy" id="1637645"/>
    <lineage>
        <taxon>Bacteria</taxon>
        <taxon>Bacillati</taxon>
        <taxon>Cyanobacteriota</taxon>
        <taxon>Cyanophyceae</taxon>
        <taxon>Oscillatoriophycideae</taxon>
        <taxon>Oscillatoriales</taxon>
        <taxon>Sirenicapillariaceae</taxon>
        <taxon>Limnoraphis</taxon>
    </lineage>
</organism>
<comment type="caution">
    <text evidence="3">The sequence shown here is derived from an EMBL/GenBank/DDBJ whole genome shotgun (WGS) entry which is preliminary data.</text>
</comment>
<evidence type="ECO:0000313" key="2">
    <source>
        <dbReference type="EMBL" id="KMW69835.1"/>
    </source>
</evidence>
<dbReference type="AlphaFoldDB" id="A0A0J9EWZ1"/>
<dbReference type="OrthoDB" id="9827580at2"/>
<evidence type="ECO:0000313" key="3">
    <source>
        <dbReference type="EMBL" id="KMW70738.1"/>
    </source>
</evidence>
<proteinExistence type="predicted"/>
<dbReference type="EMBL" id="LATL02000065">
    <property type="protein sequence ID" value="KMW70738.1"/>
    <property type="molecule type" value="Genomic_DNA"/>
</dbReference>